<evidence type="ECO:0000256" key="3">
    <source>
        <dbReference type="ARBA" id="ARBA00022692"/>
    </source>
</evidence>
<evidence type="ECO:0000256" key="5">
    <source>
        <dbReference type="ARBA" id="ARBA00023136"/>
    </source>
</evidence>
<evidence type="ECO:0000313" key="7">
    <source>
        <dbReference type="EMBL" id="OXA42491.1"/>
    </source>
</evidence>
<keyword evidence="5 6" id="KW-0472">Membrane</keyword>
<evidence type="ECO:0000256" key="4">
    <source>
        <dbReference type="ARBA" id="ARBA00022989"/>
    </source>
</evidence>
<evidence type="ECO:0000256" key="2">
    <source>
        <dbReference type="ARBA" id="ARBA00009530"/>
    </source>
</evidence>
<sequence length="137" mass="14845">MSKVIEDQPVAINMRNTEETDITGQLEIGQTSKTIKRKISPAELGACLFLGIIFFPPLAVLYFTKSCTDTFLTLGATLLGWWPGMCVAYYKIVAVSEQENNDSGCCDGRHCDPDPCCCCCCGGCDILDCDCSGCDCD</sequence>
<dbReference type="AlphaFoldDB" id="A0A226DCZ1"/>
<evidence type="ECO:0000256" key="6">
    <source>
        <dbReference type="SAM" id="Phobius"/>
    </source>
</evidence>
<evidence type="ECO:0000313" key="8">
    <source>
        <dbReference type="Proteomes" id="UP000198287"/>
    </source>
</evidence>
<proteinExistence type="inferred from homology"/>
<feature type="transmembrane region" description="Helical" evidence="6">
    <location>
        <begin position="44"/>
        <end position="64"/>
    </location>
</feature>
<dbReference type="Pfam" id="PF01679">
    <property type="entry name" value="Pmp3"/>
    <property type="match status" value="1"/>
</dbReference>
<keyword evidence="4 6" id="KW-1133">Transmembrane helix</keyword>
<comment type="caution">
    <text evidence="7">The sequence shown here is derived from an EMBL/GenBank/DDBJ whole genome shotgun (WGS) entry which is preliminary data.</text>
</comment>
<feature type="transmembrane region" description="Helical" evidence="6">
    <location>
        <begin position="70"/>
        <end position="90"/>
    </location>
</feature>
<dbReference type="InterPro" id="IPR000612">
    <property type="entry name" value="PMP3"/>
</dbReference>
<protein>
    <submittedName>
        <fullName evidence="7">Uncharacterized protein</fullName>
    </submittedName>
</protein>
<keyword evidence="3 6" id="KW-0812">Transmembrane</keyword>
<keyword evidence="8" id="KW-1185">Reference proteome</keyword>
<comment type="similarity">
    <text evidence="2">Belongs to the UPF0057 (PMP3) family.</text>
</comment>
<name>A0A226DCZ1_FOLCA</name>
<gene>
    <name evidence="7" type="ORF">Fcan01_22969</name>
</gene>
<dbReference type="Proteomes" id="UP000198287">
    <property type="component" value="Unassembled WGS sequence"/>
</dbReference>
<dbReference type="EMBL" id="LNIX01000026">
    <property type="protein sequence ID" value="OXA42491.1"/>
    <property type="molecule type" value="Genomic_DNA"/>
</dbReference>
<dbReference type="GO" id="GO:0016020">
    <property type="term" value="C:membrane"/>
    <property type="evidence" value="ECO:0007669"/>
    <property type="project" value="UniProtKB-SubCell"/>
</dbReference>
<comment type="subcellular location">
    <subcellularLocation>
        <location evidence="1">Membrane</location>
    </subcellularLocation>
</comment>
<reference evidence="7 8" key="1">
    <citation type="submission" date="2015-12" db="EMBL/GenBank/DDBJ databases">
        <title>The genome of Folsomia candida.</title>
        <authorList>
            <person name="Faddeeva A."/>
            <person name="Derks M.F."/>
            <person name="Anvar Y."/>
            <person name="Smit S."/>
            <person name="Van Straalen N."/>
            <person name="Roelofs D."/>
        </authorList>
    </citation>
    <scope>NUCLEOTIDE SEQUENCE [LARGE SCALE GENOMIC DNA]</scope>
    <source>
        <strain evidence="7 8">VU population</strain>
        <tissue evidence="7">Whole body</tissue>
    </source>
</reference>
<accession>A0A226DCZ1</accession>
<evidence type="ECO:0000256" key="1">
    <source>
        <dbReference type="ARBA" id="ARBA00004370"/>
    </source>
</evidence>
<organism evidence="7 8">
    <name type="scientific">Folsomia candida</name>
    <name type="common">Springtail</name>
    <dbReference type="NCBI Taxonomy" id="158441"/>
    <lineage>
        <taxon>Eukaryota</taxon>
        <taxon>Metazoa</taxon>
        <taxon>Ecdysozoa</taxon>
        <taxon>Arthropoda</taxon>
        <taxon>Hexapoda</taxon>
        <taxon>Collembola</taxon>
        <taxon>Entomobryomorpha</taxon>
        <taxon>Isotomoidea</taxon>
        <taxon>Isotomidae</taxon>
        <taxon>Proisotominae</taxon>
        <taxon>Folsomia</taxon>
    </lineage>
</organism>